<dbReference type="GeneID" id="63842101"/>
<feature type="region of interest" description="Disordered" evidence="1">
    <location>
        <begin position="1"/>
        <end position="22"/>
    </location>
</feature>
<name>A0A9P4YAZ4_CRYP1</name>
<feature type="compositionally biased region" description="Polar residues" evidence="1">
    <location>
        <begin position="1"/>
        <end position="12"/>
    </location>
</feature>
<dbReference type="AlphaFoldDB" id="A0A9P4YAZ4"/>
<reference evidence="2" key="1">
    <citation type="journal article" date="2020" name="Phytopathology">
        <title>Genome sequence of the chestnut blight fungus Cryphonectria parasitica EP155: A fundamental resource for an archetypical invasive plant pathogen.</title>
        <authorList>
            <person name="Crouch J.A."/>
            <person name="Dawe A."/>
            <person name="Aerts A."/>
            <person name="Barry K."/>
            <person name="Churchill A.C.L."/>
            <person name="Grimwood J."/>
            <person name="Hillman B."/>
            <person name="Milgroom M.G."/>
            <person name="Pangilinan J."/>
            <person name="Smith M."/>
            <person name="Salamov A."/>
            <person name="Schmutz J."/>
            <person name="Yadav J."/>
            <person name="Grigoriev I.V."/>
            <person name="Nuss D."/>
        </authorList>
    </citation>
    <scope>NUCLEOTIDE SEQUENCE</scope>
    <source>
        <strain evidence="2">EP155</strain>
    </source>
</reference>
<evidence type="ECO:0000313" key="2">
    <source>
        <dbReference type="EMBL" id="KAF3769706.1"/>
    </source>
</evidence>
<gene>
    <name evidence="2" type="ORF">M406DRAFT_66176</name>
</gene>
<sequence>MPWLSESNSSPPTEDHQLSTRRSLGAASTVAFRELRYEVSPPSGCSTGDRALITYDIHEVGMMSYIARLSIVENGIYQEDSEILVVHFIGTERDSREEPHRPRARDVLAAFWVHQMGRSLRRLRVIHFRTIVEPTTRDVVRDYICPLLDVAYDQLRDTPWEDITLYATSLDKSLHRAWNLLCERSKLVRCAKGVLQESETMTRLEGEERLDIVQVDIKQAYDKYGDRSNFDLMIYFGNHDVLKALV</sequence>
<dbReference type="OrthoDB" id="10504188at2759"/>
<evidence type="ECO:0000313" key="3">
    <source>
        <dbReference type="Proteomes" id="UP000803844"/>
    </source>
</evidence>
<accession>A0A9P4YAZ4</accession>
<dbReference type="EMBL" id="MU032344">
    <property type="protein sequence ID" value="KAF3769706.1"/>
    <property type="molecule type" value="Genomic_DNA"/>
</dbReference>
<protein>
    <submittedName>
        <fullName evidence="2">Uncharacterized protein</fullName>
    </submittedName>
</protein>
<dbReference type="RefSeq" id="XP_040780667.1">
    <property type="nucleotide sequence ID" value="XM_040924972.1"/>
</dbReference>
<comment type="caution">
    <text evidence="2">The sequence shown here is derived from an EMBL/GenBank/DDBJ whole genome shotgun (WGS) entry which is preliminary data.</text>
</comment>
<organism evidence="2 3">
    <name type="scientific">Cryphonectria parasitica (strain ATCC 38755 / EP155)</name>
    <dbReference type="NCBI Taxonomy" id="660469"/>
    <lineage>
        <taxon>Eukaryota</taxon>
        <taxon>Fungi</taxon>
        <taxon>Dikarya</taxon>
        <taxon>Ascomycota</taxon>
        <taxon>Pezizomycotina</taxon>
        <taxon>Sordariomycetes</taxon>
        <taxon>Sordariomycetidae</taxon>
        <taxon>Diaporthales</taxon>
        <taxon>Cryphonectriaceae</taxon>
        <taxon>Cryphonectria-Endothia species complex</taxon>
        <taxon>Cryphonectria</taxon>
    </lineage>
</organism>
<dbReference type="Proteomes" id="UP000803844">
    <property type="component" value="Unassembled WGS sequence"/>
</dbReference>
<proteinExistence type="predicted"/>
<evidence type="ECO:0000256" key="1">
    <source>
        <dbReference type="SAM" id="MobiDB-lite"/>
    </source>
</evidence>
<keyword evidence="3" id="KW-1185">Reference proteome</keyword>